<proteinExistence type="predicted"/>
<keyword evidence="2" id="KW-1185">Reference proteome</keyword>
<name>A0AAD6XW38_9AGAR</name>
<dbReference type="Proteomes" id="UP001219525">
    <property type="component" value="Unassembled WGS sequence"/>
</dbReference>
<organism evidence="1 2">
    <name type="scientific">Mycena pura</name>
    <dbReference type="NCBI Taxonomy" id="153505"/>
    <lineage>
        <taxon>Eukaryota</taxon>
        <taxon>Fungi</taxon>
        <taxon>Dikarya</taxon>
        <taxon>Basidiomycota</taxon>
        <taxon>Agaricomycotina</taxon>
        <taxon>Agaricomycetes</taxon>
        <taxon>Agaricomycetidae</taxon>
        <taxon>Agaricales</taxon>
        <taxon>Marasmiineae</taxon>
        <taxon>Mycenaceae</taxon>
        <taxon>Mycena</taxon>
    </lineage>
</organism>
<dbReference type="AlphaFoldDB" id="A0AAD6XW38"/>
<evidence type="ECO:0000313" key="2">
    <source>
        <dbReference type="Proteomes" id="UP001219525"/>
    </source>
</evidence>
<dbReference type="EMBL" id="JARJCW010000157">
    <property type="protein sequence ID" value="KAJ7190093.1"/>
    <property type="molecule type" value="Genomic_DNA"/>
</dbReference>
<evidence type="ECO:0000313" key="1">
    <source>
        <dbReference type="EMBL" id="KAJ7190093.1"/>
    </source>
</evidence>
<comment type="caution">
    <text evidence="1">The sequence shown here is derived from an EMBL/GenBank/DDBJ whole genome shotgun (WGS) entry which is preliminary data.</text>
</comment>
<reference evidence="1" key="1">
    <citation type="submission" date="2023-03" db="EMBL/GenBank/DDBJ databases">
        <title>Massive genome expansion in bonnet fungi (Mycena s.s.) driven by repeated elements and novel gene families across ecological guilds.</title>
        <authorList>
            <consortium name="Lawrence Berkeley National Laboratory"/>
            <person name="Harder C.B."/>
            <person name="Miyauchi S."/>
            <person name="Viragh M."/>
            <person name="Kuo A."/>
            <person name="Thoen E."/>
            <person name="Andreopoulos B."/>
            <person name="Lu D."/>
            <person name="Skrede I."/>
            <person name="Drula E."/>
            <person name="Henrissat B."/>
            <person name="Morin E."/>
            <person name="Kohler A."/>
            <person name="Barry K."/>
            <person name="LaButti K."/>
            <person name="Morin E."/>
            <person name="Salamov A."/>
            <person name="Lipzen A."/>
            <person name="Mereny Z."/>
            <person name="Hegedus B."/>
            <person name="Baldrian P."/>
            <person name="Stursova M."/>
            <person name="Weitz H."/>
            <person name="Taylor A."/>
            <person name="Grigoriev I.V."/>
            <person name="Nagy L.G."/>
            <person name="Martin F."/>
            <person name="Kauserud H."/>
        </authorList>
    </citation>
    <scope>NUCLEOTIDE SEQUENCE</scope>
    <source>
        <strain evidence="1">9144</strain>
    </source>
</reference>
<protein>
    <submittedName>
        <fullName evidence="1">Uncharacterized protein</fullName>
    </submittedName>
</protein>
<accession>A0AAD6XW38</accession>
<gene>
    <name evidence="1" type="ORF">GGX14DRAFT_408284</name>
</gene>
<sequence>MVAAAFLWGPAKATKLATDAGTIPSNPSMADIHDVEGTTPGIITNAAIYTMYSLSIDTSLHPKGPQTGIQWKAAHDAILEYLLQGQRDRTRCIVELFRAWDAELFPDAENNDQKAPEAEQTTATGRSAALATLAAMEVAEPDNGAEEDSGDEL</sequence>